<feature type="non-terminal residue" evidence="2">
    <location>
        <position position="209"/>
    </location>
</feature>
<keyword evidence="3" id="KW-1185">Reference proteome</keyword>
<organism evidence="2 3">
    <name type="scientific">Owenia fusiformis</name>
    <name type="common">Polychaete worm</name>
    <dbReference type="NCBI Taxonomy" id="6347"/>
    <lineage>
        <taxon>Eukaryota</taxon>
        <taxon>Metazoa</taxon>
        <taxon>Spiralia</taxon>
        <taxon>Lophotrochozoa</taxon>
        <taxon>Annelida</taxon>
        <taxon>Polychaeta</taxon>
        <taxon>Sedentaria</taxon>
        <taxon>Canalipalpata</taxon>
        <taxon>Sabellida</taxon>
        <taxon>Oweniida</taxon>
        <taxon>Oweniidae</taxon>
        <taxon>Owenia</taxon>
    </lineage>
</organism>
<evidence type="ECO:0000256" key="1">
    <source>
        <dbReference type="SAM" id="MobiDB-lite"/>
    </source>
</evidence>
<proteinExistence type="predicted"/>
<gene>
    <name evidence="2" type="ORF">OFUS_LOCUS23456</name>
</gene>
<name>A0A8S4Q197_OWEFU</name>
<evidence type="ECO:0000313" key="2">
    <source>
        <dbReference type="EMBL" id="CAH1799445.1"/>
    </source>
</evidence>
<feature type="compositionally biased region" description="Low complexity" evidence="1">
    <location>
        <begin position="101"/>
        <end position="120"/>
    </location>
</feature>
<comment type="caution">
    <text evidence="2">The sequence shown here is derived from an EMBL/GenBank/DDBJ whole genome shotgun (WGS) entry which is preliminary data.</text>
</comment>
<dbReference type="AlphaFoldDB" id="A0A8S4Q197"/>
<sequence>YVCATKSDRNVGENSSPRRSQRLQSHQKENDVVPNSITKSALGPNATTTASTSANMEHDFNTSFTDDDLYFAMEEIESNLQIGDTGKNAKVSSKSKLAAGSSNQNSKTNNTTTNKNANSVNDQNNVEIKMKSIPGQRKNEILINSNAMNKNVCENKPITQRIADNEMKISKIEEISAIKVKPGYQEEKKMKHDKLFMNEIQKSSKSEVL</sequence>
<feature type="region of interest" description="Disordered" evidence="1">
    <location>
        <begin position="1"/>
        <end position="54"/>
    </location>
</feature>
<reference evidence="2" key="1">
    <citation type="submission" date="2022-03" db="EMBL/GenBank/DDBJ databases">
        <authorList>
            <person name="Martin C."/>
        </authorList>
    </citation>
    <scope>NUCLEOTIDE SEQUENCE</scope>
</reference>
<feature type="compositionally biased region" description="Basic and acidic residues" evidence="1">
    <location>
        <begin position="1"/>
        <end position="11"/>
    </location>
</feature>
<feature type="compositionally biased region" description="Polar residues" evidence="1">
    <location>
        <begin position="12"/>
        <end position="24"/>
    </location>
</feature>
<evidence type="ECO:0000313" key="3">
    <source>
        <dbReference type="Proteomes" id="UP000749559"/>
    </source>
</evidence>
<feature type="non-terminal residue" evidence="2">
    <location>
        <position position="1"/>
    </location>
</feature>
<accession>A0A8S4Q197</accession>
<dbReference type="EMBL" id="CAIIXF020000011">
    <property type="protein sequence ID" value="CAH1799445.1"/>
    <property type="molecule type" value="Genomic_DNA"/>
</dbReference>
<protein>
    <submittedName>
        <fullName evidence="2">Uncharacterized protein</fullName>
    </submittedName>
</protein>
<feature type="region of interest" description="Disordered" evidence="1">
    <location>
        <begin position="84"/>
        <end position="120"/>
    </location>
</feature>
<dbReference type="Proteomes" id="UP000749559">
    <property type="component" value="Unassembled WGS sequence"/>
</dbReference>